<dbReference type="Proteomes" id="UP000033858">
    <property type="component" value="Unassembled WGS sequence"/>
</dbReference>
<dbReference type="EMBL" id="LCAE01000007">
    <property type="protein sequence ID" value="KKR87176.1"/>
    <property type="molecule type" value="Genomic_DNA"/>
</dbReference>
<gene>
    <name evidence="2" type="ORF">UU32_C0007G0008</name>
</gene>
<keyword evidence="1" id="KW-0812">Transmembrane</keyword>
<keyword evidence="1" id="KW-1133">Transmembrane helix</keyword>
<keyword evidence="1" id="KW-0472">Membrane</keyword>
<name>A0A0G0UI53_9BACT</name>
<accession>A0A0G0UI53</accession>
<sequence>MVVIKLSSSKYKALFQISSDVGQVVFASVVVPPLLPGFERNSWTAIVIVAGIITMLLFWYMSTIFAQKGKL</sequence>
<comment type="caution">
    <text evidence="2">The sequence shown here is derived from an EMBL/GenBank/DDBJ whole genome shotgun (WGS) entry which is preliminary data.</text>
</comment>
<protein>
    <submittedName>
        <fullName evidence="2">Uncharacterized protein</fullName>
    </submittedName>
</protein>
<proteinExistence type="predicted"/>
<evidence type="ECO:0000313" key="2">
    <source>
        <dbReference type="EMBL" id="KKR87176.1"/>
    </source>
</evidence>
<organism evidence="2 3">
    <name type="scientific">Candidatus Woesebacteria bacterium GW2011_GWB1_41_10</name>
    <dbReference type="NCBI Taxonomy" id="1618577"/>
    <lineage>
        <taxon>Bacteria</taxon>
        <taxon>Candidatus Woeseibacteriota</taxon>
    </lineage>
</organism>
<reference evidence="2 3" key="1">
    <citation type="journal article" date="2015" name="Nature">
        <title>rRNA introns, odd ribosomes, and small enigmatic genomes across a large radiation of phyla.</title>
        <authorList>
            <person name="Brown C.T."/>
            <person name="Hug L.A."/>
            <person name="Thomas B.C."/>
            <person name="Sharon I."/>
            <person name="Castelle C.J."/>
            <person name="Singh A."/>
            <person name="Wilkins M.J."/>
            <person name="Williams K.H."/>
            <person name="Banfield J.F."/>
        </authorList>
    </citation>
    <scope>NUCLEOTIDE SEQUENCE [LARGE SCALE GENOMIC DNA]</scope>
</reference>
<evidence type="ECO:0000256" key="1">
    <source>
        <dbReference type="SAM" id="Phobius"/>
    </source>
</evidence>
<evidence type="ECO:0000313" key="3">
    <source>
        <dbReference type="Proteomes" id="UP000033858"/>
    </source>
</evidence>
<feature type="transmembrane region" description="Helical" evidence="1">
    <location>
        <begin position="43"/>
        <end position="61"/>
    </location>
</feature>
<dbReference type="AlphaFoldDB" id="A0A0G0UI53"/>